<dbReference type="SUPFAM" id="SSF82771">
    <property type="entry name" value="GIY-YIG endonuclease"/>
    <property type="match status" value="1"/>
</dbReference>
<reference evidence="4" key="1">
    <citation type="submission" date="2016-10" db="EMBL/GenBank/DDBJ databases">
        <authorList>
            <person name="Varghese N."/>
            <person name="Submissions S."/>
        </authorList>
    </citation>
    <scope>NUCLEOTIDE SEQUENCE [LARGE SCALE GENOMIC DNA]</scope>
    <source>
        <strain evidence="4">CGMCC 1.10658</strain>
    </source>
</reference>
<dbReference type="AlphaFoldDB" id="A0A1G8V144"/>
<protein>
    <submittedName>
        <fullName evidence="3">Putative endonuclease</fullName>
    </submittedName>
</protein>
<keyword evidence="3" id="KW-0540">Nuclease</keyword>
<dbReference type="RefSeq" id="WP_091507106.1">
    <property type="nucleotide sequence ID" value="NZ_FNFH01000001.1"/>
</dbReference>
<proteinExistence type="inferred from homology"/>
<dbReference type="Gene3D" id="3.40.1440.10">
    <property type="entry name" value="GIY-YIG endonuclease"/>
    <property type="match status" value="1"/>
</dbReference>
<dbReference type="Proteomes" id="UP000199305">
    <property type="component" value="Unassembled WGS sequence"/>
</dbReference>
<evidence type="ECO:0000256" key="1">
    <source>
        <dbReference type="ARBA" id="ARBA00007435"/>
    </source>
</evidence>
<dbReference type="STRING" id="658219.SAMN05216212_0355"/>
<dbReference type="OrthoDB" id="9797095at2"/>
<keyword evidence="3" id="KW-0255">Endonuclease</keyword>
<dbReference type="PANTHER" id="PTHR34477">
    <property type="entry name" value="UPF0213 PROTEIN YHBQ"/>
    <property type="match status" value="1"/>
</dbReference>
<dbReference type="PANTHER" id="PTHR34477:SF1">
    <property type="entry name" value="UPF0213 PROTEIN YHBQ"/>
    <property type="match status" value="1"/>
</dbReference>
<dbReference type="InterPro" id="IPR035901">
    <property type="entry name" value="GIY-YIG_endonuc_sf"/>
</dbReference>
<dbReference type="InterPro" id="IPR000305">
    <property type="entry name" value="GIY-YIG_endonuc"/>
</dbReference>
<dbReference type="EMBL" id="FNFH01000001">
    <property type="protein sequence ID" value="SDJ59584.1"/>
    <property type="molecule type" value="Genomic_DNA"/>
</dbReference>
<keyword evidence="3" id="KW-0378">Hydrolase</keyword>
<dbReference type="GO" id="GO:0004519">
    <property type="term" value="F:endonuclease activity"/>
    <property type="evidence" value="ECO:0007669"/>
    <property type="project" value="UniProtKB-KW"/>
</dbReference>
<evidence type="ECO:0000259" key="2">
    <source>
        <dbReference type="PROSITE" id="PS50164"/>
    </source>
</evidence>
<dbReference type="CDD" id="cd10456">
    <property type="entry name" value="GIY-YIG_UPF0213"/>
    <property type="match status" value="1"/>
</dbReference>
<accession>A0A1G8V144</accession>
<evidence type="ECO:0000313" key="4">
    <source>
        <dbReference type="Proteomes" id="UP000199305"/>
    </source>
</evidence>
<sequence>MQHWSVYLIRTARGTLYTGVTSDVERRFAEHAAGGARAAKALRGRGPLTLEFHCEVGNRSAALQLEAHIKKWPRYWKEELICGRRQLPALNRAEELAPADPAHTD</sequence>
<organism evidence="3 4">
    <name type="scientific">Microbulbifer yueqingensis</name>
    <dbReference type="NCBI Taxonomy" id="658219"/>
    <lineage>
        <taxon>Bacteria</taxon>
        <taxon>Pseudomonadati</taxon>
        <taxon>Pseudomonadota</taxon>
        <taxon>Gammaproteobacteria</taxon>
        <taxon>Cellvibrionales</taxon>
        <taxon>Microbulbiferaceae</taxon>
        <taxon>Microbulbifer</taxon>
    </lineage>
</organism>
<gene>
    <name evidence="3" type="ORF">SAMN05216212_0355</name>
</gene>
<name>A0A1G8V144_9GAMM</name>
<evidence type="ECO:0000313" key="3">
    <source>
        <dbReference type="EMBL" id="SDJ59584.1"/>
    </source>
</evidence>
<keyword evidence="4" id="KW-1185">Reference proteome</keyword>
<dbReference type="InterPro" id="IPR050190">
    <property type="entry name" value="UPF0213_domain"/>
</dbReference>
<feature type="domain" description="GIY-YIG" evidence="2">
    <location>
        <begin position="2"/>
        <end position="81"/>
    </location>
</feature>
<dbReference type="Pfam" id="PF01541">
    <property type="entry name" value="GIY-YIG"/>
    <property type="match status" value="1"/>
</dbReference>
<dbReference type="PROSITE" id="PS50164">
    <property type="entry name" value="GIY_YIG"/>
    <property type="match status" value="1"/>
</dbReference>
<comment type="similarity">
    <text evidence="1">Belongs to the UPF0213 family.</text>
</comment>